<dbReference type="HAMAP" id="MF_01241">
    <property type="entry name" value="GlcN6P_deamin"/>
    <property type="match status" value="1"/>
</dbReference>
<dbReference type="GO" id="GO:0005975">
    <property type="term" value="P:carbohydrate metabolic process"/>
    <property type="evidence" value="ECO:0007669"/>
    <property type="project" value="InterPro"/>
</dbReference>
<dbReference type="PANTHER" id="PTHR11280:SF5">
    <property type="entry name" value="GLUCOSAMINE-6-PHOSPHATE ISOMERASE"/>
    <property type="match status" value="1"/>
</dbReference>
<feature type="domain" description="Glucosamine/galactosamine-6-phosphate isomerase" evidence="4">
    <location>
        <begin position="13"/>
        <end position="226"/>
    </location>
</feature>
<keyword evidence="6" id="KW-1185">Reference proteome</keyword>
<comment type="similarity">
    <text evidence="3">Belongs to the glucosamine/galactosamine-6-phosphate isomerase family. NagB subfamily.</text>
</comment>
<proteinExistence type="inferred from homology"/>
<dbReference type="PANTHER" id="PTHR11280">
    <property type="entry name" value="GLUCOSAMINE-6-PHOSPHATE ISOMERASE"/>
    <property type="match status" value="1"/>
</dbReference>
<dbReference type="PATRIC" id="fig|471514.4.peg.444"/>
<dbReference type="CDD" id="cd01399">
    <property type="entry name" value="GlcN6P_deaminase"/>
    <property type="match status" value="1"/>
</dbReference>
<name>A0A0N8PPC3_9BACL</name>
<evidence type="ECO:0000256" key="2">
    <source>
        <dbReference type="ARBA" id="ARBA00023277"/>
    </source>
</evidence>
<dbReference type="EC" id="3.5.99.6" evidence="3"/>
<dbReference type="UniPathway" id="UPA00629">
    <property type="reaction ID" value="UER00684"/>
</dbReference>
<comment type="caution">
    <text evidence="5">The sequence shown here is derived from an EMBL/GenBank/DDBJ whole genome shotgun (WGS) entry which is preliminary data.</text>
</comment>
<comment type="function">
    <text evidence="3">Catalyzes the reversible isomerization-deamination of glucosamine 6-phosphate (GlcN6P) to form fructose 6-phosphate (Fru6P) and ammonium ion.</text>
</comment>
<sequence>MKIRVFESEHDAGLYAAALAERIVQDTEHPVLGLATGRTVLPFYEALVRLEHCGLDLSRCITINLDEYIGLEADHPQSYHRFMHEHLFHHVHIPESQIHIPNGTALNLDVECARYDEVLNRHPIDFQLLGIGVNGHVGFNEPNDLLQSKTHVVNLTPETITHNAKFFPDMDQVPKSAITMGVQAILQAKQIVLMAFGEEKADIVARAIHGEVRTDIPASILQLHRDVTIVLDEASARKLPGRKYL</sequence>
<dbReference type="SUPFAM" id="SSF100950">
    <property type="entry name" value="NagB/RpiA/CoA transferase-like"/>
    <property type="match status" value="1"/>
</dbReference>
<dbReference type="GO" id="GO:0005737">
    <property type="term" value="C:cytoplasm"/>
    <property type="evidence" value="ECO:0007669"/>
    <property type="project" value="TreeGrafter"/>
</dbReference>
<evidence type="ECO:0000256" key="3">
    <source>
        <dbReference type="HAMAP-Rule" id="MF_01241"/>
    </source>
</evidence>
<accession>A0A0N8PPC3</accession>
<gene>
    <name evidence="3" type="primary">nagB</name>
    <name evidence="5" type="ORF">AN477_09355</name>
</gene>
<dbReference type="Proteomes" id="UP000050482">
    <property type="component" value="Unassembled WGS sequence"/>
</dbReference>
<dbReference type="GO" id="GO:0006043">
    <property type="term" value="P:glucosamine catabolic process"/>
    <property type="evidence" value="ECO:0007669"/>
    <property type="project" value="TreeGrafter"/>
</dbReference>
<dbReference type="AlphaFoldDB" id="A0A0N8PPC3"/>
<dbReference type="NCBIfam" id="TIGR00502">
    <property type="entry name" value="nagB"/>
    <property type="match status" value="1"/>
</dbReference>
<protein>
    <recommendedName>
        <fullName evidence="3">Glucosamine-6-phosphate deaminase</fullName>
        <ecNumber evidence="3">3.5.99.6</ecNumber>
    </recommendedName>
    <alternativeName>
        <fullName evidence="3">GlcN6P deaminase</fullName>
        <shortName evidence="3">GNPDA</shortName>
    </alternativeName>
    <alternativeName>
        <fullName evidence="3">Glucosamine-6-phosphate isomerase</fullName>
    </alternativeName>
</protein>
<keyword evidence="2 3" id="KW-0119">Carbohydrate metabolism</keyword>
<feature type="active site" description="For ring-opening step" evidence="3">
    <location>
        <position position="134"/>
    </location>
</feature>
<evidence type="ECO:0000259" key="4">
    <source>
        <dbReference type="Pfam" id="PF01182"/>
    </source>
</evidence>
<comment type="catalytic activity">
    <reaction evidence="3">
        <text>alpha-D-glucosamine 6-phosphate + H2O = beta-D-fructose 6-phosphate + NH4(+)</text>
        <dbReference type="Rhea" id="RHEA:12172"/>
        <dbReference type="ChEBI" id="CHEBI:15377"/>
        <dbReference type="ChEBI" id="CHEBI:28938"/>
        <dbReference type="ChEBI" id="CHEBI:57634"/>
        <dbReference type="ChEBI" id="CHEBI:75989"/>
        <dbReference type="EC" id="3.5.99.6"/>
    </reaction>
</comment>
<dbReference type="GO" id="GO:0042802">
    <property type="term" value="F:identical protein binding"/>
    <property type="evidence" value="ECO:0007669"/>
    <property type="project" value="TreeGrafter"/>
</dbReference>
<feature type="active site" description="Proton acceptor; for ring-opening step" evidence="3">
    <location>
        <position position="136"/>
    </location>
</feature>
<feature type="active site" description="For ring-opening step" evidence="3">
    <location>
        <position position="141"/>
    </location>
</feature>
<feature type="active site" description="Proton acceptor; for enolization step" evidence="3">
    <location>
        <position position="66"/>
    </location>
</feature>
<reference evidence="5 6" key="1">
    <citation type="submission" date="2015-09" db="EMBL/GenBank/DDBJ databases">
        <title>Draft genome sequence of Alicyclobacillus ferrooxydans DSM 22381.</title>
        <authorList>
            <person name="Hemp J."/>
        </authorList>
    </citation>
    <scope>NUCLEOTIDE SEQUENCE [LARGE SCALE GENOMIC DNA]</scope>
    <source>
        <strain evidence="5 6">TC-34</strain>
    </source>
</reference>
<dbReference type="InterPro" id="IPR004547">
    <property type="entry name" value="Glucosamine6P_isomerase"/>
</dbReference>
<dbReference type="InterPro" id="IPR037171">
    <property type="entry name" value="NagB/RpiA_transferase-like"/>
</dbReference>
<evidence type="ECO:0000256" key="1">
    <source>
        <dbReference type="ARBA" id="ARBA00022801"/>
    </source>
</evidence>
<dbReference type="EMBL" id="LJCO01000042">
    <property type="protein sequence ID" value="KPV43925.1"/>
    <property type="molecule type" value="Genomic_DNA"/>
</dbReference>
<dbReference type="InterPro" id="IPR006148">
    <property type="entry name" value="Glc/Gal-6P_isomerase"/>
</dbReference>
<dbReference type="GO" id="GO:0006046">
    <property type="term" value="P:N-acetylglucosamine catabolic process"/>
    <property type="evidence" value="ECO:0007669"/>
    <property type="project" value="UniProtKB-UniRule"/>
</dbReference>
<evidence type="ECO:0000313" key="6">
    <source>
        <dbReference type="Proteomes" id="UP000050482"/>
    </source>
</evidence>
<comment type="pathway">
    <text evidence="3">Amino-sugar metabolism; N-acetylneuraminate degradation; D-fructose 6-phosphate from N-acetylneuraminate: step 5/5.</text>
</comment>
<organism evidence="5 6">
    <name type="scientific">Alicyclobacillus ferrooxydans</name>
    <dbReference type="NCBI Taxonomy" id="471514"/>
    <lineage>
        <taxon>Bacteria</taxon>
        <taxon>Bacillati</taxon>
        <taxon>Bacillota</taxon>
        <taxon>Bacilli</taxon>
        <taxon>Bacillales</taxon>
        <taxon>Alicyclobacillaceae</taxon>
        <taxon>Alicyclobacillus</taxon>
    </lineage>
</organism>
<dbReference type="RefSeq" id="WP_054968891.1">
    <property type="nucleotide sequence ID" value="NZ_LJCO01000042.1"/>
</dbReference>
<dbReference type="STRING" id="471514.AN477_09355"/>
<dbReference type="PROSITE" id="PS01161">
    <property type="entry name" value="GLC_GALNAC_ISOMERASE"/>
    <property type="match status" value="1"/>
</dbReference>
<comment type="caution">
    <text evidence="3">Lacks conserved residue(s) required for the propagation of feature annotation.</text>
</comment>
<dbReference type="GO" id="GO:0004342">
    <property type="term" value="F:glucosamine-6-phosphate deaminase activity"/>
    <property type="evidence" value="ECO:0007669"/>
    <property type="project" value="UniProtKB-UniRule"/>
</dbReference>
<keyword evidence="1 3" id="KW-0378">Hydrolase</keyword>
<evidence type="ECO:0000313" key="5">
    <source>
        <dbReference type="EMBL" id="KPV43925.1"/>
    </source>
</evidence>
<dbReference type="GO" id="GO:0019262">
    <property type="term" value="P:N-acetylneuraminate catabolic process"/>
    <property type="evidence" value="ECO:0007669"/>
    <property type="project" value="UniProtKB-UniRule"/>
</dbReference>
<dbReference type="Pfam" id="PF01182">
    <property type="entry name" value="Glucosamine_iso"/>
    <property type="match status" value="1"/>
</dbReference>
<dbReference type="InterPro" id="IPR018321">
    <property type="entry name" value="Glucosamine6P_isomerase_CS"/>
</dbReference>
<dbReference type="Gene3D" id="3.40.50.1360">
    <property type="match status" value="1"/>
</dbReference>